<dbReference type="Pfam" id="PF12697">
    <property type="entry name" value="Abhydrolase_6"/>
    <property type="match status" value="1"/>
</dbReference>
<dbReference type="RefSeq" id="WP_328856745.1">
    <property type="nucleotide sequence ID" value="NZ_CP108021.1"/>
</dbReference>
<proteinExistence type="predicted"/>
<dbReference type="InterPro" id="IPR000073">
    <property type="entry name" value="AB_hydrolase_1"/>
</dbReference>
<name>A0AAU4JZJ3_9NOCA</name>
<evidence type="ECO:0000259" key="1">
    <source>
        <dbReference type="Pfam" id="PF12697"/>
    </source>
</evidence>
<evidence type="ECO:0000313" key="2">
    <source>
        <dbReference type="EMBL" id="WUM19204.1"/>
    </source>
</evidence>
<dbReference type="AlphaFoldDB" id="A0AAU4JZJ3"/>
<protein>
    <submittedName>
        <fullName evidence="2">Alpha/beta hydrolase</fullName>
    </submittedName>
</protein>
<dbReference type="SUPFAM" id="SSF53474">
    <property type="entry name" value="alpha/beta-Hydrolases"/>
    <property type="match status" value="1"/>
</dbReference>
<sequence>MTEFATTTLGDTVAFDRHGPSAPSAGRAVVFVAGAGPHRAGDPITTATAALLADRGVASIVHDRLGRNESPADGVITLERELAAVSAMITAAGGSAVLCGHSSGCAIAIEAARAGLPVTGLVLWEAPFMHSGDETREWIEEFERRLDAGDRDGAQRQYMRDMPAEFIDRAREDGIWPAVIAQVESLRPDGRALVAVAAEPLTSILGSVGVPVLAVVGTETFPGMAEAAEAIAAAADDGRAERVTGAHHSWDPETMAERLARFVGGS</sequence>
<dbReference type="Proteomes" id="UP001432128">
    <property type="component" value="Chromosome"/>
</dbReference>
<organism evidence="2 3">
    <name type="scientific">Williamsia herbipolensis</name>
    <dbReference type="NCBI Taxonomy" id="1603258"/>
    <lineage>
        <taxon>Bacteria</taxon>
        <taxon>Bacillati</taxon>
        <taxon>Actinomycetota</taxon>
        <taxon>Actinomycetes</taxon>
        <taxon>Mycobacteriales</taxon>
        <taxon>Nocardiaceae</taxon>
        <taxon>Williamsia</taxon>
    </lineage>
</organism>
<dbReference type="Gene3D" id="3.40.50.1820">
    <property type="entry name" value="alpha/beta hydrolase"/>
    <property type="match status" value="1"/>
</dbReference>
<keyword evidence="3" id="KW-1185">Reference proteome</keyword>
<evidence type="ECO:0000313" key="3">
    <source>
        <dbReference type="Proteomes" id="UP001432128"/>
    </source>
</evidence>
<keyword evidence="2" id="KW-0378">Hydrolase</keyword>
<dbReference type="KEGG" id="whr:OG579_16005"/>
<accession>A0AAU4JZJ3</accession>
<dbReference type="GO" id="GO:0016787">
    <property type="term" value="F:hydrolase activity"/>
    <property type="evidence" value="ECO:0007669"/>
    <property type="project" value="UniProtKB-KW"/>
</dbReference>
<gene>
    <name evidence="2" type="ORF">OG579_16005</name>
</gene>
<reference evidence="2 3" key="1">
    <citation type="submission" date="2022-10" db="EMBL/GenBank/DDBJ databases">
        <title>The complete genomes of actinobacterial strains from the NBC collection.</title>
        <authorList>
            <person name="Joergensen T.S."/>
            <person name="Alvarez Arevalo M."/>
            <person name="Sterndorff E.B."/>
            <person name="Faurdal D."/>
            <person name="Vuksanovic O."/>
            <person name="Mourched A.-S."/>
            <person name="Charusanti P."/>
            <person name="Shaw S."/>
            <person name="Blin K."/>
            <person name="Weber T."/>
        </authorList>
    </citation>
    <scope>NUCLEOTIDE SEQUENCE [LARGE SCALE GENOMIC DNA]</scope>
    <source>
        <strain evidence="2 3">NBC_00319</strain>
    </source>
</reference>
<dbReference type="InterPro" id="IPR029058">
    <property type="entry name" value="AB_hydrolase_fold"/>
</dbReference>
<feature type="domain" description="AB hydrolase-1" evidence="1">
    <location>
        <begin position="29"/>
        <end position="261"/>
    </location>
</feature>
<dbReference type="EMBL" id="CP108021">
    <property type="protein sequence ID" value="WUM19204.1"/>
    <property type="molecule type" value="Genomic_DNA"/>
</dbReference>